<keyword evidence="7" id="KW-0456">Lyase</keyword>
<name>A0A225MFS6_9BURK</name>
<protein>
    <submittedName>
        <fullName evidence="7">CoA ester lyase</fullName>
    </submittedName>
</protein>
<gene>
    <name evidence="7" type="ORF">CEY11_10890</name>
</gene>
<feature type="binding site" evidence="5">
    <location>
        <position position="159"/>
    </location>
    <ligand>
        <name>Mg(2+)</name>
        <dbReference type="ChEBI" id="CHEBI:18420"/>
    </ligand>
</feature>
<dbReference type="GO" id="GO:0016829">
    <property type="term" value="F:lyase activity"/>
    <property type="evidence" value="ECO:0007669"/>
    <property type="project" value="UniProtKB-KW"/>
</dbReference>
<feature type="binding site" evidence="4">
    <location>
        <position position="68"/>
    </location>
    <ligand>
        <name>substrate</name>
    </ligand>
</feature>
<feature type="binding site" evidence="5">
    <location>
        <position position="132"/>
    </location>
    <ligand>
        <name>Mg(2+)</name>
        <dbReference type="ChEBI" id="CHEBI:18420"/>
    </ligand>
</feature>
<dbReference type="InterPro" id="IPR015813">
    <property type="entry name" value="Pyrv/PenolPyrv_kinase-like_dom"/>
</dbReference>
<dbReference type="SUPFAM" id="SSF51621">
    <property type="entry name" value="Phosphoenolpyruvate/pyruvate domain"/>
    <property type="match status" value="1"/>
</dbReference>
<dbReference type="InterPro" id="IPR005000">
    <property type="entry name" value="Aldolase/citrate-lyase_domain"/>
</dbReference>
<dbReference type="PIRSF" id="PIRSF015582">
    <property type="entry name" value="Cit_lyase_B"/>
    <property type="match status" value="1"/>
</dbReference>
<proteinExistence type="predicted"/>
<keyword evidence="2 5" id="KW-0479">Metal-binding</keyword>
<dbReference type="PANTHER" id="PTHR32308:SF0">
    <property type="entry name" value="HPCH_HPAI ALDOLASE_CITRATE LYASE DOMAIN-CONTAINING PROTEIN"/>
    <property type="match status" value="1"/>
</dbReference>
<evidence type="ECO:0000256" key="1">
    <source>
        <dbReference type="ARBA" id="ARBA00001946"/>
    </source>
</evidence>
<keyword evidence="3 5" id="KW-0460">Magnesium</keyword>
<accession>A0A225MFS6</accession>
<dbReference type="PANTHER" id="PTHR32308">
    <property type="entry name" value="LYASE BETA SUBUNIT, PUTATIVE (AFU_ORTHOLOGUE AFUA_4G13030)-RELATED"/>
    <property type="match status" value="1"/>
</dbReference>
<dbReference type="AlphaFoldDB" id="A0A225MFS6"/>
<dbReference type="Pfam" id="PF03328">
    <property type="entry name" value="HpcH_HpaI"/>
    <property type="match status" value="1"/>
</dbReference>
<dbReference type="InterPro" id="IPR011206">
    <property type="entry name" value="Citrate_lyase_beta/mcl1/mcl2"/>
</dbReference>
<evidence type="ECO:0000313" key="8">
    <source>
        <dbReference type="Proteomes" id="UP000214603"/>
    </source>
</evidence>
<evidence type="ECO:0000313" key="7">
    <source>
        <dbReference type="EMBL" id="OWT60167.1"/>
    </source>
</evidence>
<comment type="cofactor">
    <cofactor evidence="1">
        <name>Mg(2+)</name>
        <dbReference type="ChEBI" id="CHEBI:18420"/>
    </cofactor>
</comment>
<keyword evidence="8" id="KW-1185">Reference proteome</keyword>
<dbReference type="GO" id="GO:0000287">
    <property type="term" value="F:magnesium ion binding"/>
    <property type="evidence" value="ECO:0007669"/>
    <property type="project" value="TreeGrafter"/>
</dbReference>
<dbReference type="InterPro" id="IPR040442">
    <property type="entry name" value="Pyrv_kinase-like_dom_sf"/>
</dbReference>
<evidence type="ECO:0000259" key="6">
    <source>
        <dbReference type="Pfam" id="PF03328"/>
    </source>
</evidence>
<dbReference type="GO" id="GO:0006107">
    <property type="term" value="P:oxaloacetate metabolic process"/>
    <property type="evidence" value="ECO:0007669"/>
    <property type="project" value="TreeGrafter"/>
</dbReference>
<feature type="binding site" evidence="4">
    <location>
        <position position="132"/>
    </location>
    <ligand>
        <name>substrate</name>
    </ligand>
</feature>
<dbReference type="Proteomes" id="UP000214603">
    <property type="component" value="Unassembled WGS sequence"/>
</dbReference>
<comment type="caution">
    <text evidence="7">The sequence shown here is derived from an EMBL/GenBank/DDBJ whole genome shotgun (WGS) entry which is preliminary data.</text>
</comment>
<organism evidence="7 8">
    <name type="scientific">Candidimonas nitroreducens</name>
    <dbReference type="NCBI Taxonomy" id="683354"/>
    <lineage>
        <taxon>Bacteria</taxon>
        <taxon>Pseudomonadati</taxon>
        <taxon>Pseudomonadota</taxon>
        <taxon>Betaproteobacteria</taxon>
        <taxon>Burkholderiales</taxon>
        <taxon>Alcaligenaceae</taxon>
        <taxon>Candidimonas</taxon>
    </lineage>
</organism>
<sequence length="298" mass="31591">MTHQAFRSLLFVPGDSERKLAKAESTSADALVLDLEDAVEPSRLPQAREMVRQYMQARPERRQALWVRINPLDSGLALDDLAAIVRGAPDGILLPKVAGPAATVALAGYLDALEARDGVACGSVGIIPVATEVPDALFALGGYKHSSPRLQGLTWGAEDLASALGAATNRQEDGEYDFTYRLARSLCLLGAHAAGVRAIDTICGNFRDDAGLRREAAQARKAGFSGKIAIHPDQVAAINEAFTPDAAELEYARRIVQAFEQAPGTGTLQLDGEMLDRPHLKRAMQILAQAGSASGGPA</sequence>
<feature type="domain" description="HpcH/HpaI aldolase/citrate lyase" evidence="6">
    <location>
        <begin position="7"/>
        <end position="232"/>
    </location>
</feature>
<reference evidence="8" key="1">
    <citation type="submission" date="2017-06" db="EMBL/GenBank/DDBJ databases">
        <title>Herbaspirillum phytohormonus sp. nov., isolated from the root nodule of Robinia pseudoacacia in lead-zinc mine.</title>
        <authorList>
            <person name="Fan M."/>
            <person name="Lin Y."/>
        </authorList>
    </citation>
    <scope>NUCLEOTIDE SEQUENCE [LARGE SCALE GENOMIC DNA]</scope>
    <source>
        <strain evidence="8">SC-089</strain>
    </source>
</reference>
<evidence type="ECO:0000256" key="4">
    <source>
        <dbReference type="PIRSR" id="PIRSR015582-1"/>
    </source>
</evidence>
<evidence type="ECO:0000256" key="2">
    <source>
        <dbReference type="ARBA" id="ARBA00022723"/>
    </source>
</evidence>
<dbReference type="OrthoDB" id="348111at2"/>
<dbReference type="Gene3D" id="3.20.20.60">
    <property type="entry name" value="Phosphoenolpyruvate-binding domains"/>
    <property type="match status" value="1"/>
</dbReference>
<dbReference type="RefSeq" id="WP_088603424.1">
    <property type="nucleotide sequence ID" value="NZ_NJIH01000006.1"/>
</dbReference>
<dbReference type="EMBL" id="NJIH01000006">
    <property type="protein sequence ID" value="OWT60167.1"/>
    <property type="molecule type" value="Genomic_DNA"/>
</dbReference>
<evidence type="ECO:0000256" key="3">
    <source>
        <dbReference type="ARBA" id="ARBA00022842"/>
    </source>
</evidence>
<evidence type="ECO:0000256" key="5">
    <source>
        <dbReference type="PIRSR" id="PIRSR015582-2"/>
    </source>
</evidence>